<name>A0A4Q7N3D7_9BACT</name>
<dbReference type="Pfam" id="PF16344">
    <property type="entry name" value="FecR_C"/>
    <property type="match status" value="1"/>
</dbReference>
<organism evidence="4 5">
    <name type="scientific">Pseudobacter ginsenosidimutans</name>
    <dbReference type="NCBI Taxonomy" id="661488"/>
    <lineage>
        <taxon>Bacteria</taxon>
        <taxon>Pseudomonadati</taxon>
        <taxon>Bacteroidota</taxon>
        <taxon>Chitinophagia</taxon>
        <taxon>Chitinophagales</taxon>
        <taxon>Chitinophagaceae</taxon>
        <taxon>Pseudobacter</taxon>
    </lineage>
</organism>
<dbReference type="EMBL" id="SGXA01000001">
    <property type="protein sequence ID" value="RZS75255.1"/>
    <property type="molecule type" value="Genomic_DNA"/>
</dbReference>
<comment type="caution">
    <text evidence="4">The sequence shown here is derived from an EMBL/GenBank/DDBJ whole genome shotgun (WGS) entry which is preliminary data.</text>
</comment>
<keyword evidence="1" id="KW-0472">Membrane</keyword>
<keyword evidence="5" id="KW-1185">Reference proteome</keyword>
<evidence type="ECO:0000259" key="2">
    <source>
        <dbReference type="Pfam" id="PF04773"/>
    </source>
</evidence>
<dbReference type="InterPro" id="IPR012373">
    <property type="entry name" value="Ferrdict_sens_TM"/>
</dbReference>
<dbReference type="RefSeq" id="WP_130539642.1">
    <property type="nucleotide sequence ID" value="NZ_CP042431.1"/>
</dbReference>
<reference evidence="4 5" key="1">
    <citation type="submission" date="2019-02" db="EMBL/GenBank/DDBJ databases">
        <title>Genomic Encyclopedia of Type Strains, Phase IV (KMG-IV): sequencing the most valuable type-strain genomes for metagenomic binning, comparative biology and taxonomic classification.</title>
        <authorList>
            <person name="Goeker M."/>
        </authorList>
    </citation>
    <scope>NUCLEOTIDE SEQUENCE [LARGE SCALE GENOMIC DNA]</scope>
    <source>
        <strain evidence="4 5">DSM 18116</strain>
    </source>
</reference>
<evidence type="ECO:0000313" key="5">
    <source>
        <dbReference type="Proteomes" id="UP000293874"/>
    </source>
</evidence>
<keyword evidence="1" id="KW-0812">Transmembrane</keyword>
<evidence type="ECO:0000313" key="4">
    <source>
        <dbReference type="EMBL" id="RZS75255.1"/>
    </source>
</evidence>
<gene>
    <name evidence="4" type="ORF">EV199_1118</name>
</gene>
<accession>A0A4Q7N3D7</accession>
<sequence>MESPDVFSRLLDKYLTQTITAEEQQEFFALIKSKKHVPELEAVVAEALEDASFDVAEDPVLREIIFERILQQRETPVRRVPLYRRWGWAAAILLLLGGTVYFYVTGDNRNKPVIAEQSRNNKSIQPGSSKALLTLSDGTVIPLDSAATGAIAQQGNASVIKLPNGEVRYDVNGSVSGKVMMNTMTTPNGGQYNLVLPDGSKIWLNAASSITYPAAFTGNDRQIKISGEVYMEIAKDKSRPFLVDIDGKSTVEVLGTSFNINSYTNEGRIKTTLVQGSVKVANLEKNGRRNGKGVMLQPGQQAVITGNTEEIRIQTANIEHVLAWKNGFINFESVSFQEIIRQIERWYNIDVQIEGPMPNVKIGGRMDRGVQLSDLMTFLNNFDIRTRLEGRKLILSQK</sequence>
<evidence type="ECO:0000256" key="1">
    <source>
        <dbReference type="SAM" id="Phobius"/>
    </source>
</evidence>
<feature type="transmembrane region" description="Helical" evidence="1">
    <location>
        <begin position="86"/>
        <end position="104"/>
    </location>
</feature>
<dbReference type="Gene3D" id="3.55.50.30">
    <property type="match status" value="1"/>
</dbReference>
<proteinExistence type="predicted"/>
<dbReference type="AlphaFoldDB" id="A0A4Q7N3D7"/>
<dbReference type="Gene3D" id="2.60.120.1440">
    <property type="match status" value="1"/>
</dbReference>
<dbReference type="Proteomes" id="UP000293874">
    <property type="component" value="Unassembled WGS sequence"/>
</dbReference>
<keyword evidence="1" id="KW-1133">Transmembrane helix</keyword>
<dbReference type="PANTHER" id="PTHR30273">
    <property type="entry name" value="PERIPLASMIC SIGNAL SENSOR AND SIGMA FACTOR ACTIVATOR FECR-RELATED"/>
    <property type="match status" value="1"/>
</dbReference>
<dbReference type="OrthoDB" id="625797at2"/>
<dbReference type="Pfam" id="PF04773">
    <property type="entry name" value="FecR"/>
    <property type="match status" value="1"/>
</dbReference>
<protein>
    <submittedName>
        <fullName evidence="4">FecR family protein</fullName>
    </submittedName>
</protein>
<feature type="domain" description="FecR protein" evidence="2">
    <location>
        <begin position="183"/>
        <end position="279"/>
    </location>
</feature>
<feature type="domain" description="Protein FecR C-terminal" evidence="3">
    <location>
        <begin position="329"/>
        <end position="394"/>
    </location>
</feature>
<dbReference type="GO" id="GO:0016989">
    <property type="term" value="F:sigma factor antagonist activity"/>
    <property type="evidence" value="ECO:0007669"/>
    <property type="project" value="TreeGrafter"/>
</dbReference>
<dbReference type="PANTHER" id="PTHR30273:SF2">
    <property type="entry name" value="PROTEIN FECR"/>
    <property type="match status" value="1"/>
</dbReference>
<dbReference type="InterPro" id="IPR006860">
    <property type="entry name" value="FecR"/>
</dbReference>
<dbReference type="InterPro" id="IPR032508">
    <property type="entry name" value="FecR_C"/>
</dbReference>
<evidence type="ECO:0000259" key="3">
    <source>
        <dbReference type="Pfam" id="PF16344"/>
    </source>
</evidence>